<protein>
    <recommendedName>
        <fullName evidence="2">NADP-dependent oxidoreductase domain-containing protein</fullName>
    </recommendedName>
</protein>
<organism evidence="3 4">
    <name type="scientific">[Candida] subhashii</name>
    <dbReference type="NCBI Taxonomy" id="561895"/>
    <lineage>
        <taxon>Eukaryota</taxon>
        <taxon>Fungi</taxon>
        <taxon>Dikarya</taxon>
        <taxon>Ascomycota</taxon>
        <taxon>Saccharomycotina</taxon>
        <taxon>Pichiomycetes</taxon>
        <taxon>Debaryomycetaceae</taxon>
        <taxon>Spathaspora</taxon>
    </lineage>
</organism>
<reference evidence="3 4" key="1">
    <citation type="journal article" date="2021" name="DNA Res.">
        <title>Genome analysis of Candida subhashii reveals its hybrid nature and dual mitochondrial genome conformations.</title>
        <authorList>
            <person name="Mixao V."/>
            <person name="Hegedusova E."/>
            <person name="Saus E."/>
            <person name="Pryszcz L.P."/>
            <person name="Cillingova A."/>
            <person name="Nosek J."/>
            <person name="Gabaldon T."/>
        </authorList>
    </citation>
    <scope>NUCLEOTIDE SEQUENCE [LARGE SCALE GENOMIC DNA]</scope>
    <source>
        <strain evidence="3 4">CBS 10753</strain>
    </source>
</reference>
<evidence type="ECO:0000313" key="4">
    <source>
        <dbReference type="Proteomes" id="UP000694255"/>
    </source>
</evidence>
<comment type="caution">
    <text evidence="3">The sequence shown here is derived from an EMBL/GenBank/DDBJ whole genome shotgun (WGS) entry which is preliminary data.</text>
</comment>
<keyword evidence="4" id="KW-1185">Reference proteome</keyword>
<evidence type="ECO:0000256" key="1">
    <source>
        <dbReference type="ARBA" id="ARBA00023002"/>
    </source>
</evidence>
<sequence>MTYSPVAIPGTFGFGTMSMTWKPTPPPIKQSVETLKFVTTHPEFGVQLLNGGEFYGPNDANLKVFEEFFKASDPEILKNLVVSIKGGLTETLATDGSKENISRSIKNVASYFPKENRPKILFEIARVDKKVPYEETIGYIADFVKDGTIDGISLSEVGIETLNKAIQVFPISCVELELNLFAQEVISTGILAELSKHKIPLVAYSPLCRGILTDLAVETADTFISDIPKGDIRHNFDKFQPENFEHNLPALKALYNYAHDVKGTSLESLALSWILKVSGAKNFRGIDQVTHILPIPSGSTKERVTANFSNFVELTDEDLKNIDAIFEKHPIKGLRYNVHMEDTLFQ</sequence>
<dbReference type="InterPro" id="IPR023210">
    <property type="entry name" value="NADP_OxRdtase_dom"/>
</dbReference>
<evidence type="ECO:0000259" key="2">
    <source>
        <dbReference type="Pfam" id="PF00248"/>
    </source>
</evidence>
<gene>
    <name evidence="3" type="ORF">J8A68_003405</name>
</gene>
<dbReference type="GO" id="GO:0005737">
    <property type="term" value="C:cytoplasm"/>
    <property type="evidence" value="ECO:0007669"/>
    <property type="project" value="TreeGrafter"/>
</dbReference>
<proteinExistence type="predicted"/>
<keyword evidence="1" id="KW-0560">Oxidoreductase</keyword>
<feature type="domain" description="NADP-dependent oxidoreductase" evidence="2">
    <location>
        <begin position="13"/>
        <end position="325"/>
    </location>
</feature>
<dbReference type="PANTHER" id="PTHR43625">
    <property type="entry name" value="AFLATOXIN B1 ALDEHYDE REDUCTASE"/>
    <property type="match status" value="1"/>
</dbReference>
<dbReference type="InterPro" id="IPR050791">
    <property type="entry name" value="Aldo-Keto_reductase"/>
</dbReference>
<dbReference type="EMBL" id="JAGSYN010000151">
    <property type="protein sequence ID" value="KAG7663062.1"/>
    <property type="molecule type" value="Genomic_DNA"/>
</dbReference>
<dbReference type="GO" id="GO:0016491">
    <property type="term" value="F:oxidoreductase activity"/>
    <property type="evidence" value="ECO:0007669"/>
    <property type="project" value="UniProtKB-KW"/>
</dbReference>
<dbReference type="RefSeq" id="XP_049263295.1">
    <property type="nucleotide sequence ID" value="XM_049407258.1"/>
</dbReference>
<dbReference type="PANTHER" id="PTHR43625:SF78">
    <property type="entry name" value="PYRIDOXAL REDUCTASE-RELATED"/>
    <property type="match status" value="1"/>
</dbReference>
<dbReference type="CDD" id="cd19077">
    <property type="entry name" value="AKR_AKR8A1-2"/>
    <property type="match status" value="1"/>
</dbReference>
<accession>A0A8J5UMF9</accession>
<dbReference type="AlphaFoldDB" id="A0A8J5UMF9"/>
<evidence type="ECO:0000313" key="3">
    <source>
        <dbReference type="EMBL" id="KAG7663062.1"/>
    </source>
</evidence>
<name>A0A8J5UMF9_9ASCO</name>
<dbReference type="Pfam" id="PF00248">
    <property type="entry name" value="Aldo_ket_red"/>
    <property type="match status" value="1"/>
</dbReference>
<dbReference type="Proteomes" id="UP000694255">
    <property type="component" value="Unassembled WGS sequence"/>
</dbReference>
<dbReference type="GeneID" id="73470205"/>
<dbReference type="OrthoDB" id="37537at2759"/>